<dbReference type="PANTHER" id="PTHR46211">
    <property type="entry name" value="GLYCEROPHOSPHORYL DIESTER PHOSPHODIESTERASE"/>
    <property type="match status" value="1"/>
</dbReference>
<evidence type="ECO:0000259" key="1">
    <source>
        <dbReference type="PROSITE" id="PS51704"/>
    </source>
</evidence>
<dbReference type="Proteomes" id="UP001501600">
    <property type="component" value="Unassembled WGS sequence"/>
</dbReference>
<organism evidence="2 3">
    <name type="scientific">Ferrimonas gelatinilytica</name>
    <dbReference type="NCBI Taxonomy" id="1255257"/>
    <lineage>
        <taxon>Bacteria</taxon>
        <taxon>Pseudomonadati</taxon>
        <taxon>Pseudomonadota</taxon>
        <taxon>Gammaproteobacteria</taxon>
        <taxon>Alteromonadales</taxon>
        <taxon>Ferrimonadaceae</taxon>
        <taxon>Ferrimonas</taxon>
    </lineage>
</organism>
<protein>
    <submittedName>
        <fullName evidence="2">Glycerophosphodiester phosphodiesterase</fullName>
    </submittedName>
</protein>
<comment type="caution">
    <text evidence="2">The sequence shown here is derived from an EMBL/GenBank/DDBJ whole genome shotgun (WGS) entry which is preliminary data.</text>
</comment>
<gene>
    <name evidence="2" type="ORF">GCM10025772_18600</name>
</gene>
<reference evidence="3" key="1">
    <citation type="journal article" date="2019" name="Int. J. Syst. Evol. Microbiol.">
        <title>The Global Catalogue of Microorganisms (GCM) 10K type strain sequencing project: providing services to taxonomists for standard genome sequencing and annotation.</title>
        <authorList>
            <consortium name="The Broad Institute Genomics Platform"/>
            <consortium name="The Broad Institute Genome Sequencing Center for Infectious Disease"/>
            <person name="Wu L."/>
            <person name="Ma J."/>
        </authorList>
    </citation>
    <scope>NUCLEOTIDE SEQUENCE [LARGE SCALE GENOMIC DNA]</scope>
    <source>
        <strain evidence="3">JCM 18720</strain>
    </source>
</reference>
<keyword evidence="3" id="KW-1185">Reference proteome</keyword>
<evidence type="ECO:0000313" key="3">
    <source>
        <dbReference type="Proteomes" id="UP001501600"/>
    </source>
</evidence>
<dbReference type="InterPro" id="IPR017946">
    <property type="entry name" value="PLC-like_Pdiesterase_TIM-brl"/>
</dbReference>
<name>A0ABP9S7V4_9GAMM</name>
<dbReference type="RefSeq" id="WP_345316779.1">
    <property type="nucleotide sequence ID" value="NZ_BAABLF010000011.1"/>
</dbReference>
<feature type="domain" description="GP-PDE" evidence="1">
    <location>
        <begin position="1"/>
        <end position="228"/>
    </location>
</feature>
<dbReference type="EMBL" id="BAABLF010000011">
    <property type="protein sequence ID" value="GAA5191540.1"/>
    <property type="molecule type" value="Genomic_DNA"/>
</dbReference>
<accession>A0ABP9S7V4</accession>
<dbReference type="InterPro" id="IPR030395">
    <property type="entry name" value="GP_PDE_dom"/>
</dbReference>
<evidence type="ECO:0000313" key="2">
    <source>
        <dbReference type="EMBL" id="GAA5191540.1"/>
    </source>
</evidence>
<dbReference type="Pfam" id="PF03009">
    <property type="entry name" value="GDPD"/>
    <property type="match status" value="1"/>
</dbReference>
<dbReference type="PROSITE" id="PS51704">
    <property type="entry name" value="GP_PDE"/>
    <property type="match status" value="1"/>
</dbReference>
<dbReference type="PANTHER" id="PTHR46211:SF1">
    <property type="entry name" value="GLYCEROPHOSPHODIESTER PHOSPHODIESTERASE, CYTOPLASMIC"/>
    <property type="match status" value="1"/>
</dbReference>
<dbReference type="SUPFAM" id="SSF51695">
    <property type="entry name" value="PLC-like phosphodiesterases"/>
    <property type="match status" value="1"/>
</dbReference>
<dbReference type="Gene3D" id="3.20.20.190">
    <property type="entry name" value="Phosphatidylinositol (PI) phosphodiesterase"/>
    <property type="match status" value="1"/>
</dbReference>
<proteinExistence type="predicted"/>
<sequence length="240" mass="26322">MKIIAHRGASADAPENTLAAMELALEQDADAIELDVHCVEGELVVIHDRYLDHTTSGQGLVHNMTLAQLATLDAGGGQRVPTLWQVMQCVAGRCDINIELKGLGTADPLLPLLARAEQSLGFNPEQWLISSFHHPMLAQVKQARPELKIGTLFAGCPLRYAEVASELNAHSVHLSANFLDAELLADSRRRGTKIYVYTVDRPDEVAEMIELGVDGIFTNYPARTRALCHSQRLAPGKVWR</sequence>